<accession>A0A1L9WXW4</accession>
<dbReference type="OrthoDB" id="4504483at2759"/>
<dbReference type="RefSeq" id="XP_020057245.1">
    <property type="nucleotide sequence ID" value="XM_020196065.1"/>
</dbReference>
<dbReference type="OMA" id="CCHTDIC"/>
<sequence>MKLHPLWLLTLLVTLVTSTAIKAGCDCALAASTDSNNDQVSRESVLTYMKCMHGCTEHASIKKALDGYISLYTRDNVVTEPAASAPDTDIDAFSPDAGVDIDDGNDIDIASIEAYALDSDEDEDMDLLDDADADTFDTTSMEEDNIIPDPANTNATNTTTLLATRIAPPAADGEMSTQDRKCHRRCRRTKDCCHTDICYSGVCLGPGKSP</sequence>
<dbReference type="EMBL" id="KV878975">
    <property type="protein sequence ID" value="OJK00906.1"/>
    <property type="molecule type" value="Genomic_DNA"/>
</dbReference>
<evidence type="ECO:0000313" key="3">
    <source>
        <dbReference type="Proteomes" id="UP000184546"/>
    </source>
</evidence>
<feature type="signal peptide" evidence="1">
    <location>
        <begin position="1"/>
        <end position="18"/>
    </location>
</feature>
<gene>
    <name evidence="2" type="ORF">ASPACDRAFT_117505</name>
</gene>
<evidence type="ECO:0000313" key="2">
    <source>
        <dbReference type="EMBL" id="OJK00906.1"/>
    </source>
</evidence>
<dbReference type="AlphaFoldDB" id="A0A1L9WXW4"/>
<proteinExistence type="predicted"/>
<keyword evidence="3" id="KW-1185">Reference proteome</keyword>
<evidence type="ECO:0000256" key="1">
    <source>
        <dbReference type="SAM" id="SignalP"/>
    </source>
</evidence>
<name>A0A1L9WXW4_ASPA1</name>
<protein>
    <submittedName>
        <fullName evidence="2">Uncharacterized protein</fullName>
    </submittedName>
</protein>
<dbReference type="Proteomes" id="UP000184546">
    <property type="component" value="Unassembled WGS sequence"/>
</dbReference>
<organism evidence="2 3">
    <name type="scientific">Aspergillus aculeatus (strain ATCC 16872 / CBS 172.66 / WB 5094)</name>
    <dbReference type="NCBI Taxonomy" id="690307"/>
    <lineage>
        <taxon>Eukaryota</taxon>
        <taxon>Fungi</taxon>
        <taxon>Dikarya</taxon>
        <taxon>Ascomycota</taxon>
        <taxon>Pezizomycotina</taxon>
        <taxon>Eurotiomycetes</taxon>
        <taxon>Eurotiomycetidae</taxon>
        <taxon>Eurotiales</taxon>
        <taxon>Aspergillaceae</taxon>
        <taxon>Aspergillus</taxon>
        <taxon>Aspergillus subgen. Circumdati</taxon>
    </lineage>
</organism>
<dbReference type="VEuPathDB" id="FungiDB:ASPACDRAFT_117505"/>
<reference evidence="3" key="1">
    <citation type="journal article" date="2017" name="Genome Biol.">
        <title>Comparative genomics reveals high biological diversity and specific adaptations in the industrially and medically important fungal genus Aspergillus.</title>
        <authorList>
            <person name="de Vries R.P."/>
            <person name="Riley R."/>
            <person name="Wiebenga A."/>
            <person name="Aguilar-Osorio G."/>
            <person name="Amillis S."/>
            <person name="Uchima C.A."/>
            <person name="Anderluh G."/>
            <person name="Asadollahi M."/>
            <person name="Askin M."/>
            <person name="Barry K."/>
            <person name="Battaglia E."/>
            <person name="Bayram O."/>
            <person name="Benocci T."/>
            <person name="Braus-Stromeyer S.A."/>
            <person name="Caldana C."/>
            <person name="Canovas D."/>
            <person name="Cerqueira G.C."/>
            <person name="Chen F."/>
            <person name="Chen W."/>
            <person name="Choi C."/>
            <person name="Clum A."/>
            <person name="Dos Santos R.A."/>
            <person name="Damasio A.R."/>
            <person name="Diallinas G."/>
            <person name="Emri T."/>
            <person name="Fekete E."/>
            <person name="Flipphi M."/>
            <person name="Freyberg S."/>
            <person name="Gallo A."/>
            <person name="Gournas C."/>
            <person name="Habgood R."/>
            <person name="Hainaut M."/>
            <person name="Harispe M.L."/>
            <person name="Henrissat B."/>
            <person name="Hilden K.S."/>
            <person name="Hope R."/>
            <person name="Hossain A."/>
            <person name="Karabika E."/>
            <person name="Karaffa L."/>
            <person name="Karanyi Z."/>
            <person name="Krasevec N."/>
            <person name="Kuo A."/>
            <person name="Kusch H."/>
            <person name="LaButti K."/>
            <person name="Lagendijk E.L."/>
            <person name="Lapidus A."/>
            <person name="Levasseur A."/>
            <person name="Lindquist E."/>
            <person name="Lipzen A."/>
            <person name="Logrieco A.F."/>
            <person name="MacCabe A."/>
            <person name="Maekelae M.R."/>
            <person name="Malavazi I."/>
            <person name="Melin P."/>
            <person name="Meyer V."/>
            <person name="Mielnichuk N."/>
            <person name="Miskei M."/>
            <person name="Molnar A.P."/>
            <person name="Mule G."/>
            <person name="Ngan C.Y."/>
            <person name="Orejas M."/>
            <person name="Orosz E."/>
            <person name="Ouedraogo J.P."/>
            <person name="Overkamp K.M."/>
            <person name="Park H.-S."/>
            <person name="Perrone G."/>
            <person name="Piumi F."/>
            <person name="Punt P.J."/>
            <person name="Ram A.F."/>
            <person name="Ramon A."/>
            <person name="Rauscher S."/>
            <person name="Record E."/>
            <person name="Riano-Pachon D.M."/>
            <person name="Robert V."/>
            <person name="Roehrig J."/>
            <person name="Ruller R."/>
            <person name="Salamov A."/>
            <person name="Salih N.S."/>
            <person name="Samson R.A."/>
            <person name="Sandor E."/>
            <person name="Sanguinetti M."/>
            <person name="Schuetze T."/>
            <person name="Sepcic K."/>
            <person name="Shelest E."/>
            <person name="Sherlock G."/>
            <person name="Sophianopoulou V."/>
            <person name="Squina F.M."/>
            <person name="Sun H."/>
            <person name="Susca A."/>
            <person name="Todd R.B."/>
            <person name="Tsang A."/>
            <person name="Unkles S.E."/>
            <person name="van de Wiele N."/>
            <person name="van Rossen-Uffink D."/>
            <person name="Oliveira J.V."/>
            <person name="Vesth T.C."/>
            <person name="Visser J."/>
            <person name="Yu J.-H."/>
            <person name="Zhou M."/>
            <person name="Andersen M.R."/>
            <person name="Archer D.B."/>
            <person name="Baker S.E."/>
            <person name="Benoit I."/>
            <person name="Brakhage A.A."/>
            <person name="Braus G.H."/>
            <person name="Fischer R."/>
            <person name="Frisvad J.C."/>
            <person name="Goldman G.H."/>
            <person name="Houbraken J."/>
            <person name="Oakley B."/>
            <person name="Pocsi I."/>
            <person name="Scazzocchio C."/>
            <person name="Seiboth B."/>
            <person name="vanKuyk P.A."/>
            <person name="Wortman J."/>
            <person name="Dyer P.S."/>
            <person name="Grigoriev I.V."/>
        </authorList>
    </citation>
    <scope>NUCLEOTIDE SEQUENCE [LARGE SCALE GENOMIC DNA]</scope>
    <source>
        <strain evidence="3">ATCC 16872 / CBS 172.66 / WB 5094</strain>
    </source>
</reference>
<feature type="chain" id="PRO_5012273548" evidence="1">
    <location>
        <begin position="19"/>
        <end position="210"/>
    </location>
</feature>
<keyword evidence="1" id="KW-0732">Signal</keyword>
<dbReference type="GeneID" id="30969879"/>